<feature type="transmembrane region" description="Helical" evidence="5">
    <location>
        <begin position="271"/>
        <end position="293"/>
    </location>
</feature>
<dbReference type="PANTHER" id="PTHR10924:SF27">
    <property type="entry name" value="SOLUTE CARRIER FAMILY 49 MEMBER 4"/>
    <property type="match status" value="1"/>
</dbReference>
<evidence type="ECO:0000313" key="6">
    <source>
        <dbReference type="Proteomes" id="UP000515163"/>
    </source>
</evidence>
<name>A0A6P8H1U5_ACTTE</name>
<dbReference type="AlphaFoldDB" id="A0A6P8H1U5"/>
<dbReference type="GeneID" id="116286917"/>
<organism evidence="6 7">
    <name type="scientific">Actinia tenebrosa</name>
    <name type="common">Australian red waratah sea anemone</name>
    <dbReference type="NCBI Taxonomy" id="6105"/>
    <lineage>
        <taxon>Eukaryota</taxon>
        <taxon>Metazoa</taxon>
        <taxon>Cnidaria</taxon>
        <taxon>Anthozoa</taxon>
        <taxon>Hexacorallia</taxon>
        <taxon>Actiniaria</taxon>
        <taxon>Actiniidae</taxon>
        <taxon>Actinia</taxon>
    </lineage>
</organism>
<dbReference type="OrthoDB" id="422206at2759"/>
<dbReference type="InterPro" id="IPR049680">
    <property type="entry name" value="FLVCR1-2_SLC49-like"/>
</dbReference>
<comment type="subcellular location">
    <subcellularLocation>
        <location evidence="1">Membrane</location>
        <topology evidence="1">Multi-pass membrane protein</topology>
    </subcellularLocation>
</comment>
<feature type="transmembrane region" description="Helical" evidence="5">
    <location>
        <begin position="166"/>
        <end position="187"/>
    </location>
</feature>
<feature type="transmembrane region" description="Helical" evidence="5">
    <location>
        <begin position="33"/>
        <end position="56"/>
    </location>
</feature>
<reference evidence="7" key="1">
    <citation type="submission" date="2025-08" db="UniProtKB">
        <authorList>
            <consortium name="RefSeq"/>
        </authorList>
    </citation>
    <scope>IDENTIFICATION</scope>
    <source>
        <tissue evidence="7">Tentacle</tissue>
    </source>
</reference>
<dbReference type="SUPFAM" id="SSF103473">
    <property type="entry name" value="MFS general substrate transporter"/>
    <property type="match status" value="1"/>
</dbReference>
<sequence>MNQKEYSPLIESSETGSKDCLQADKYQLYKRRWYILSVYTAIVLICNLTLNTWAPISEPCKIIFGWENWQVIFIVNWTPLCMLVSAGPSIWMMDKKGLRASVILCTFLLTAGKVFQVIPSSDPLTRTILLNIGQCISMLSTPVGLGAPPSISATWFPPKERTTATAISTLFAYLGVACAFVVGPYLVPITKRVHIGSVDVAFTNHTVYDIETMTTNLSEYMGIQLGISALLLVCVLVYFPDKPPLPPCATSSDRVHESKQEFKTLISDYRFLYLGFLFGISFGIYFGWLGLLALAVRPFGISESLAAWIGTASVVAGIFSGIIIAR</sequence>
<dbReference type="Pfam" id="PF07690">
    <property type="entry name" value="MFS_1"/>
    <property type="match status" value="1"/>
</dbReference>
<dbReference type="InterPro" id="IPR011701">
    <property type="entry name" value="MFS"/>
</dbReference>
<evidence type="ECO:0000256" key="1">
    <source>
        <dbReference type="ARBA" id="ARBA00004141"/>
    </source>
</evidence>
<dbReference type="InterPro" id="IPR036259">
    <property type="entry name" value="MFS_trans_sf"/>
</dbReference>
<keyword evidence="6" id="KW-1185">Reference proteome</keyword>
<evidence type="ECO:0000256" key="2">
    <source>
        <dbReference type="ARBA" id="ARBA00022692"/>
    </source>
</evidence>
<evidence type="ECO:0000256" key="4">
    <source>
        <dbReference type="ARBA" id="ARBA00023136"/>
    </source>
</evidence>
<dbReference type="PANTHER" id="PTHR10924">
    <property type="entry name" value="MAJOR FACILITATOR SUPERFAMILY PROTEIN-RELATED"/>
    <property type="match status" value="1"/>
</dbReference>
<dbReference type="GO" id="GO:0022857">
    <property type="term" value="F:transmembrane transporter activity"/>
    <property type="evidence" value="ECO:0007669"/>
    <property type="project" value="InterPro"/>
</dbReference>
<proteinExistence type="predicted"/>
<feature type="transmembrane region" description="Helical" evidence="5">
    <location>
        <begin position="68"/>
        <end position="86"/>
    </location>
</feature>
<dbReference type="InParanoid" id="A0A6P8H1U5"/>
<gene>
    <name evidence="7" type="primary">LOC116286917</name>
</gene>
<keyword evidence="4 5" id="KW-0472">Membrane</keyword>
<evidence type="ECO:0000313" key="7">
    <source>
        <dbReference type="RefSeq" id="XP_031549371.1"/>
    </source>
</evidence>
<protein>
    <submittedName>
        <fullName evidence="7">Solute carrier family 49 member 4-like</fullName>
    </submittedName>
</protein>
<keyword evidence="2 5" id="KW-0812">Transmembrane</keyword>
<feature type="transmembrane region" description="Helical" evidence="5">
    <location>
        <begin position="305"/>
        <end position="325"/>
    </location>
</feature>
<evidence type="ECO:0000256" key="3">
    <source>
        <dbReference type="ARBA" id="ARBA00022989"/>
    </source>
</evidence>
<evidence type="ECO:0000256" key="5">
    <source>
        <dbReference type="SAM" id="Phobius"/>
    </source>
</evidence>
<feature type="transmembrane region" description="Helical" evidence="5">
    <location>
        <begin position="220"/>
        <end position="239"/>
    </location>
</feature>
<keyword evidence="3 5" id="KW-1133">Transmembrane helix</keyword>
<dbReference type="GO" id="GO:0016020">
    <property type="term" value="C:membrane"/>
    <property type="evidence" value="ECO:0007669"/>
    <property type="project" value="UniProtKB-SubCell"/>
</dbReference>
<dbReference type="KEGG" id="aten:116286917"/>
<dbReference type="Proteomes" id="UP000515163">
    <property type="component" value="Unplaced"/>
</dbReference>
<dbReference type="Gene3D" id="1.20.1250.20">
    <property type="entry name" value="MFS general substrate transporter like domains"/>
    <property type="match status" value="1"/>
</dbReference>
<dbReference type="RefSeq" id="XP_031549371.1">
    <property type="nucleotide sequence ID" value="XM_031693511.1"/>
</dbReference>
<accession>A0A6P8H1U5</accession>